<evidence type="ECO:0000313" key="7">
    <source>
        <dbReference type="Proteomes" id="UP000183053"/>
    </source>
</evidence>
<dbReference type="OrthoDB" id="3192968at2"/>
<reference evidence="7" key="1">
    <citation type="submission" date="2016-10" db="EMBL/GenBank/DDBJ databases">
        <authorList>
            <person name="Varghese N."/>
            <person name="Submissions S."/>
        </authorList>
    </citation>
    <scope>NUCLEOTIDE SEQUENCE [LARGE SCALE GENOMIC DNA]</scope>
    <source>
        <strain evidence="7">DSM 44142</strain>
    </source>
</reference>
<accession>A0A1H1FVF8</accession>
<keyword evidence="2 4" id="KW-0238">DNA-binding</keyword>
<evidence type="ECO:0000256" key="2">
    <source>
        <dbReference type="ARBA" id="ARBA00023125"/>
    </source>
</evidence>
<keyword evidence="7" id="KW-1185">Reference proteome</keyword>
<dbReference type="InterPro" id="IPR009057">
    <property type="entry name" value="Homeodomain-like_sf"/>
</dbReference>
<dbReference type="Pfam" id="PF00440">
    <property type="entry name" value="TetR_N"/>
    <property type="match status" value="1"/>
</dbReference>
<dbReference type="SUPFAM" id="SSF46689">
    <property type="entry name" value="Homeodomain-like"/>
    <property type="match status" value="1"/>
</dbReference>
<evidence type="ECO:0000256" key="3">
    <source>
        <dbReference type="ARBA" id="ARBA00023163"/>
    </source>
</evidence>
<dbReference type="EMBL" id="FNLF01000002">
    <property type="protein sequence ID" value="SDR04973.1"/>
    <property type="molecule type" value="Genomic_DNA"/>
</dbReference>
<proteinExistence type="predicted"/>
<evidence type="ECO:0000256" key="1">
    <source>
        <dbReference type="ARBA" id="ARBA00023015"/>
    </source>
</evidence>
<feature type="DNA-binding region" description="H-T-H motif" evidence="4">
    <location>
        <begin position="49"/>
        <end position="68"/>
    </location>
</feature>
<keyword evidence="1" id="KW-0805">Transcription regulation</keyword>
<evidence type="ECO:0000259" key="5">
    <source>
        <dbReference type="PROSITE" id="PS50977"/>
    </source>
</evidence>
<dbReference type="InterPro" id="IPR050109">
    <property type="entry name" value="HTH-type_TetR-like_transc_reg"/>
</dbReference>
<keyword evidence="3" id="KW-0804">Transcription</keyword>
<dbReference type="PANTHER" id="PTHR30055">
    <property type="entry name" value="HTH-TYPE TRANSCRIPTIONAL REGULATOR RUTR"/>
    <property type="match status" value="1"/>
</dbReference>
<dbReference type="AlphaFoldDB" id="A0A1H1FVF8"/>
<dbReference type="PROSITE" id="PS50977">
    <property type="entry name" value="HTH_TETR_2"/>
    <property type="match status" value="1"/>
</dbReference>
<dbReference type="InterPro" id="IPR001647">
    <property type="entry name" value="HTH_TetR"/>
</dbReference>
<dbReference type="STRING" id="47312.SAMN04489765_2944"/>
<dbReference type="GO" id="GO:0003700">
    <property type="term" value="F:DNA-binding transcription factor activity"/>
    <property type="evidence" value="ECO:0007669"/>
    <property type="project" value="TreeGrafter"/>
</dbReference>
<feature type="domain" description="HTH tetR-type" evidence="5">
    <location>
        <begin position="27"/>
        <end position="86"/>
    </location>
</feature>
<evidence type="ECO:0000256" key="4">
    <source>
        <dbReference type="PROSITE-ProRule" id="PRU00335"/>
    </source>
</evidence>
<dbReference type="Proteomes" id="UP000183053">
    <property type="component" value="Unassembled WGS sequence"/>
</dbReference>
<evidence type="ECO:0000313" key="6">
    <source>
        <dbReference type="EMBL" id="SDR04973.1"/>
    </source>
</evidence>
<dbReference type="PRINTS" id="PR00455">
    <property type="entry name" value="HTHTETR"/>
</dbReference>
<dbReference type="Gene3D" id="1.10.357.10">
    <property type="entry name" value="Tetracycline Repressor, domain 2"/>
    <property type="match status" value="1"/>
</dbReference>
<dbReference type="PANTHER" id="PTHR30055:SF234">
    <property type="entry name" value="HTH-TYPE TRANSCRIPTIONAL REGULATOR BETI"/>
    <property type="match status" value="1"/>
</dbReference>
<sequence length="222" mass="23990">MGTHICTLGFVPAANETRSRAPHLPPDERRAALIAATRDALLEHGAVPTTKQIAAAAGVAEGTIFRVFASKEDLLDAVMLESFDPEPLLAEIDAIDPALPLRMRLYRFTELVQGRFQRIFGLMDALGLVAPPHTRDREAHRRAKDGGPALMARLRGVIGDDADQLTVPPEEAIHLLRLLTFSGSHPHISEGAILAPHRIVDVLLDGIAAQPPSSSARRTSHP</sequence>
<protein>
    <submittedName>
        <fullName evidence="6">DNA-binding transcriptional regulator, AcrR family</fullName>
    </submittedName>
</protein>
<name>A0A1H1FVF8_9ACTN</name>
<dbReference type="GO" id="GO:0000976">
    <property type="term" value="F:transcription cis-regulatory region binding"/>
    <property type="evidence" value="ECO:0007669"/>
    <property type="project" value="TreeGrafter"/>
</dbReference>
<organism evidence="6 7">
    <name type="scientific">Tsukamurella pulmonis</name>
    <dbReference type="NCBI Taxonomy" id="47312"/>
    <lineage>
        <taxon>Bacteria</taxon>
        <taxon>Bacillati</taxon>
        <taxon>Actinomycetota</taxon>
        <taxon>Actinomycetes</taxon>
        <taxon>Mycobacteriales</taxon>
        <taxon>Tsukamurellaceae</taxon>
        <taxon>Tsukamurella</taxon>
    </lineage>
</organism>
<gene>
    <name evidence="6" type="ORF">SAMN04489765_2944</name>
</gene>